<dbReference type="Pfam" id="PF13568">
    <property type="entry name" value="OMP_b-brl_2"/>
    <property type="match status" value="1"/>
</dbReference>
<proteinExistence type="predicted"/>
<evidence type="ECO:0000313" key="5">
    <source>
        <dbReference type="Proteomes" id="UP000216035"/>
    </source>
</evidence>
<evidence type="ECO:0000259" key="2">
    <source>
        <dbReference type="Pfam" id="PF13568"/>
    </source>
</evidence>
<evidence type="ECO:0000256" key="1">
    <source>
        <dbReference type="SAM" id="SignalP"/>
    </source>
</evidence>
<dbReference type="Proteomes" id="UP000216035">
    <property type="component" value="Unassembled WGS sequence"/>
</dbReference>
<name>A0A255ZD29_9FLAO</name>
<protein>
    <recommendedName>
        <fullName evidence="2">Outer membrane protein beta-barrel domain-containing protein</fullName>
    </recommendedName>
</protein>
<feature type="chain" id="PRO_5013507390" description="Outer membrane protein beta-barrel domain-containing protein" evidence="1">
    <location>
        <begin position="19"/>
        <end position="233"/>
    </location>
</feature>
<dbReference type="OrthoDB" id="959017at2"/>
<dbReference type="AlphaFoldDB" id="A0A255ZD29"/>
<organism evidence="3 5">
    <name type="scientific">Flavobacterium aurantiibacter</name>
    <dbReference type="NCBI Taxonomy" id="2023067"/>
    <lineage>
        <taxon>Bacteria</taxon>
        <taxon>Pseudomonadati</taxon>
        <taxon>Bacteroidota</taxon>
        <taxon>Flavobacteriia</taxon>
        <taxon>Flavobacteriales</taxon>
        <taxon>Flavobacteriaceae</taxon>
        <taxon>Flavobacterium</taxon>
    </lineage>
</organism>
<reference evidence="3 5" key="1">
    <citation type="submission" date="2017-07" db="EMBL/GenBank/DDBJ databases">
        <title>Flavobacterium cyanobacteriorum sp. nov., isolated from cyanobacterial aggregates in a eutrophic lake.</title>
        <authorList>
            <person name="Cai H."/>
        </authorList>
    </citation>
    <scope>NUCLEOTIDE SEQUENCE [LARGE SCALE GENOMIC DNA]</scope>
    <source>
        <strain evidence="3 5">TH167</strain>
    </source>
</reference>
<dbReference type="EMBL" id="NOXX01000228">
    <property type="protein sequence ID" value="OYQ38500.1"/>
    <property type="molecule type" value="Genomic_DNA"/>
</dbReference>
<gene>
    <name evidence="3" type="ORF">CHX27_14925</name>
    <name evidence="4" type="ORF">CHX27_15075</name>
</gene>
<keyword evidence="5" id="KW-1185">Reference proteome</keyword>
<evidence type="ECO:0000313" key="3">
    <source>
        <dbReference type="EMBL" id="OYQ38500.1"/>
    </source>
</evidence>
<feature type="domain" description="Outer membrane protein beta-barrel" evidence="2">
    <location>
        <begin position="37"/>
        <end position="202"/>
    </location>
</feature>
<sequence length="233" mass="27381">MRLRYFLLFIFCSVVAAAQELPTTVADTTFYSKVDSLYREDQFYLRITYNLVRQMPDGYSQNGVSPGFGGGFLRDFPLNKKRTFAVAAGMGISYNKYHHDLQVSEFDGMRNYVILQDVNYDRNKMEQVLLEFPLEIRFRNSTPESHKFWRFYAGFKASYLVFSKTKFVGNETVTVINNRDFRKWQFGPYLSAGYNTWNFYAYYGSQPLFRNAQIDGRRIDLTTLNLGLMFYIL</sequence>
<comment type="caution">
    <text evidence="3">The sequence shown here is derived from an EMBL/GenBank/DDBJ whole genome shotgun (WGS) entry which is preliminary data.</text>
</comment>
<dbReference type="InterPro" id="IPR025665">
    <property type="entry name" value="Beta-barrel_OMP_2"/>
</dbReference>
<accession>A0A255ZD29</accession>
<evidence type="ECO:0000313" key="4">
    <source>
        <dbReference type="EMBL" id="OYQ38501.1"/>
    </source>
</evidence>
<dbReference type="EMBL" id="NOXX01000228">
    <property type="protein sequence ID" value="OYQ38501.1"/>
    <property type="molecule type" value="Genomic_DNA"/>
</dbReference>
<keyword evidence="1" id="KW-0732">Signal</keyword>
<feature type="signal peptide" evidence="1">
    <location>
        <begin position="1"/>
        <end position="18"/>
    </location>
</feature>